<gene>
    <name evidence="1" type="ORF">EV646_112154</name>
</gene>
<keyword evidence="2" id="KW-1185">Reference proteome</keyword>
<sequence length="92" mass="9815">MTGPVIKLEGGPGHGQIYLESDFRDRIKAAQRMGRTEANGPGWALGYAPGPGNLWMWQDGINCHPADPNDPDLAPYGAAFQAEFATQDVACG</sequence>
<protein>
    <submittedName>
        <fullName evidence="1">Uncharacterized protein</fullName>
    </submittedName>
</protein>
<reference evidence="1 2" key="1">
    <citation type="journal article" date="2015" name="Stand. Genomic Sci.">
        <title>Genomic Encyclopedia of Bacterial and Archaeal Type Strains, Phase III: the genomes of soil and plant-associated and newly described type strains.</title>
        <authorList>
            <person name="Whitman W.B."/>
            <person name="Woyke T."/>
            <person name="Klenk H.P."/>
            <person name="Zhou Y."/>
            <person name="Lilburn T.G."/>
            <person name="Beck B.J."/>
            <person name="De Vos P."/>
            <person name="Vandamme P."/>
            <person name="Eisen J.A."/>
            <person name="Garrity G."/>
            <person name="Hugenholtz P."/>
            <person name="Kyrpides N.C."/>
        </authorList>
    </citation>
    <scope>NUCLEOTIDE SEQUENCE [LARGE SCALE GENOMIC DNA]</scope>
    <source>
        <strain evidence="1 2">VKM Ac-2541</strain>
    </source>
</reference>
<accession>A0A4R2IGN5</accession>
<organism evidence="1 2">
    <name type="scientific">Kribbella antiqua</name>
    <dbReference type="NCBI Taxonomy" id="2512217"/>
    <lineage>
        <taxon>Bacteria</taxon>
        <taxon>Bacillati</taxon>
        <taxon>Actinomycetota</taxon>
        <taxon>Actinomycetes</taxon>
        <taxon>Propionibacteriales</taxon>
        <taxon>Kribbellaceae</taxon>
        <taxon>Kribbella</taxon>
    </lineage>
</organism>
<evidence type="ECO:0000313" key="1">
    <source>
        <dbReference type="EMBL" id="TCO43577.1"/>
    </source>
</evidence>
<evidence type="ECO:0000313" key="2">
    <source>
        <dbReference type="Proteomes" id="UP000295573"/>
    </source>
</evidence>
<dbReference type="AlphaFoldDB" id="A0A4R2IGN5"/>
<proteinExistence type="predicted"/>
<name>A0A4R2IGN5_9ACTN</name>
<comment type="caution">
    <text evidence="1">The sequence shown here is derived from an EMBL/GenBank/DDBJ whole genome shotgun (WGS) entry which is preliminary data.</text>
</comment>
<dbReference type="Proteomes" id="UP000295573">
    <property type="component" value="Unassembled WGS sequence"/>
</dbReference>
<dbReference type="EMBL" id="SLWR01000012">
    <property type="protein sequence ID" value="TCO43577.1"/>
    <property type="molecule type" value="Genomic_DNA"/>
</dbReference>